<feature type="signal peptide" evidence="1">
    <location>
        <begin position="1"/>
        <end position="27"/>
    </location>
</feature>
<keyword evidence="1" id="KW-0732">Signal</keyword>
<sequence length="72" mass="7780">MFRKIVRWHPPLMPVLVSLAAAGVVPATDLPTRAEPAVAAVLARAHHLVVQPERPPVTARARARGTRSFRAA</sequence>
<dbReference type="AlphaFoldDB" id="A0A9X3AKE3"/>
<gene>
    <name evidence="2" type="ORF">NZH93_38365</name>
</gene>
<name>A0A9X3AKE3_9PSEU</name>
<accession>A0A9X3AKE3</accession>
<keyword evidence="3" id="KW-1185">Reference proteome</keyword>
<evidence type="ECO:0000256" key="1">
    <source>
        <dbReference type="SAM" id="SignalP"/>
    </source>
</evidence>
<dbReference type="RefSeq" id="WP_259628210.1">
    <property type="nucleotide sequence ID" value="NZ_JANYMP010000026.1"/>
</dbReference>
<protein>
    <submittedName>
        <fullName evidence="2">Uncharacterized protein</fullName>
    </submittedName>
</protein>
<reference evidence="2" key="1">
    <citation type="submission" date="2022-08" db="EMBL/GenBank/DDBJ databases">
        <authorList>
            <person name="Tistechok S."/>
            <person name="Samborskyy M."/>
            <person name="Roman I."/>
        </authorList>
    </citation>
    <scope>NUCLEOTIDE SEQUENCE</scope>
    <source>
        <strain evidence="2">DSM 103496</strain>
    </source>
</reference>
<proteinExistence type="predicted"/>
<evidence type="ECO:0000313" key="2">
    <source>
        <dbReference type="EMBL" id="MCS7482745.1"/>
    </source>
</evidence>
<feature type="chain" id="PRO_5040985521" evidence="1">
    <location>
        <begin position="28"/>
        <end position="72"/>
    </location>
</feature>
<comment type="caution">
    <text evidence="2">The sequence shown here is derived from an EMBL/GenBank/DDBJ whole genome shotgun (WGS) entry which is preliminary data.</text>
</comment>
<dbReference type="EMBL" id="JANYMP010000026">
    <property type="protein sequence ID" value="MCS7482745.1"/>
    <property type="molecule type" value="Genomic_DNA"/>
</dbReference>
<organism evidence="2 3">
    <name type="scientific">Umezawaea endophytica</name>
    <dbReference type="NCBI Taxonomy" id="1654476"/>
    <lineage>
        <taxon>Bacteria</taxon>
        <taxon>Bacillati</taxon>
        <taxon>Actinomycetota</taxon>
        <taxon>Actinomycetes</taxon>
        <taxon>Pseudonocardiales</taxon>
        <taxon>Pseudonocardiaceae</taxon>
        <taxon>Umezawaea</taxon>
    </lineage>
</organism>
<dbReference type="Proteomes" id="UP001141259">
    <property type="component" value="Unassembled WGS sequence"/>
</dbReference>
<evidence type="ECO:0000313" key="3">
    <source>
        <dbReference type="Proteomes" id="UP001141259"/>
    </source>
</evidence>